<comment type="caution">
    <text evidence="2">The sequence shown here is derived from an EMBL/GenBank/DDBJ whole genome shotgun (WGS) entry which is preliminary data.</text>
</comment>
<evidence type="ECO:0000256" key="1">
    <source>
        <dbReference type="SAM" id="MobiDB-lite"/>
    </source>
</evidence>
<name>A0A9W6BZY8_9CHLO</name>
<gene>
    <name evidence="2" type="primary">PLESTMB000415</name>
    <name evidence="2" type="ORF">PLESTB_001753000</name>
</gene>
<dbReference type="EMBL" id="BRXU01000046">
    <property type="protein sequence ID" value="GLC61404.1"/>
    <property type="molecule type" value="Genomic_DNA"/>
</dbReference>
<reference evidence="2 3" key="1">
    <citation type="journal article" date="2023" name="Commun. Biol.">
        <title>Reorganization of the ancestral sex-determining regions during the evolution of trioecy in Pleodorina starrii.</title>
        <authorList>
            <person name="Takahashi K."/>
            <person name="Suzuki S."/>
            <person name="Kawai-Toyooka H."/>
            <person name="Yamamoto K."/>
            <person name="Hamaji T."/>
            <person name="Ootsuki R."/>
            <person name="Yamaguchi H."/>
            <person name="Kawachi M."/>
            <person name="Higashiyama T."/>
            <person name="Nozaki H."/>
        </authorList>
    </citation>
    <scope>NUCLEOTIDE SEQUENCE [LARGE SCALE GENOMIC DNA]</scope>
    <source>
        <strain evidence="2 3">NIES-4479</strain>
    </source>
</reference>
<evidence type="ECO:0000313" key="3">
    <source>
        <dbReference type="Proteomes" id="UP001165080"/>
    </source>
</evidence>
<protein>
    <submittedName>
        <fullName evidence="2">Uncharacterized protein</fullName>
    </submittedName>
</protein>
<sequence>MYRSTSLPDPPPTRPTEQRQCGCGWGREAASKRGSAASPPAYMSHTYGPGDCPAAPYSEFGDRQRRSTVIEGQVFRGAFPPGGVLRWGFGDLRKKIPTATEEEEVVVVGVYAPGHEASL</sequence>
<dbReference type="Proteomes" id="UP001165080">
    <property type="component" value="Unassembled WGS sequence"/>
</dbReference>
<accession>A0A9W6BZY8</accession>
<dbReference type="AlphaFoldDB" id="A0A9W6BZY8"/>
<organism evidence="2 3">
    <name type="scientific">Pleodorina starrii</name>
    <dbReference type="NCBI Taxonomy" id="330485"/>
    <lineage>
        <taxon>Eukaryota</taxon>
        <taxon>Viridiplantae</taxon>
        <taxon>Chlorophyta</taxon>
        <taxon>core chlorophytes</taxon>
        <taxon>Chlorophyceae</taxon>
        <taxon>CS clade</taxon>
        <taxon>Chlamydomonadales</taxon>
        <taxon>Volvocaceae</taxon>
        <taxon>Pleodorina</taxon>
    </lineage>
</organism>
<proteinExistence type="predicted"/>
<evidence type="ECO:0000313" key="2">
    <source>
        <dbReference type="EMBL" id="GLC61404.1"/>
    </source>
</evidence>
<feature type="region of interest" description="Disordered" evidence="1">
    <location>
        <begin position="1"/>
        <end position="44"/>
    </location>
</feature>
<keyword evidence="3" id="KW-1185">Reference proteome</keyword>